<dbReference type="InterPro" id="IPR050382">
    <property type="entry name" value="MFS_Na/Anion_cotransporter"/>
</dbReference>
<dbReference type="GO" id="GO:0016020">
    <property type="term" value="C:membrane"/>
    <property type="evidence" value="ECO:0007669"/>
    <property type="project" value="UniProtKB-SubCell"/>
</dbReference>
<dbReference type="InterPro" id="IPR020846">
    <property type="entry name" value="MFS_dom"/>
</dbReference>
<dbReference type="Gene3D" id="1.20.1250.20">
    <property type="entry name" value="MFS general substrate transporter like domains"/>
    <property type="match status" value="2"/>
</dbReference>
<dbReference type="EMBL" id="OB668040">
    <property type="protein sequence ID" value="CAD7234206.1"/>
    <property type="molecule type" value="Genomic_DNA"/>
</dbReference>
<dbReference type="PROSITE" id="PS50850">
    <property type="entry name" value="MFS"/>
    <property type="match status" value="1"/>
</dbReference>
<evidence type="ECO:0000256" key="2">
    <source>
        <dbReference type="ARBA" id="ARBA00022448"/>
    </source>
</evidence>
<dbReference type="PANTHER" id="PTHR11662">
    <property type="entry name" value="SOLUTE CARRIER FAMILY 17"/>
    <property type="match status" value="1"/>
</dbReference>
<dbReference type="OrthoDB" id="2985014at2759"/>
<protein>
    <submittedName>
        <fullName evidence="7">Uncharacterized protein</fullName>
    </submittedName>
</protein>
<evidence type="ECO:0000256" key="3">
    <source>
        <dbReference type="ARBA" id="ARBA00022692"/>
    </source>
</evidence>
<dbReference type="InterPro" id="IPR011701">
    <property type="entry name" value="MFS"/>
</dbReference>
<keyword evidence="5" id="KW-1133">Transmembrane helix</keyword>
<keyword evidence="3" id="KW-0812">Transmembrane</keyword>
<evidence type="ECO:0000256" key="6">
    <source>
        <dbReference type="ARBA" id="ARBA00023136"/>
    </source>
</evidence>
<comment type="subcellular location">
    <subcellularLocation>
        <location evidence="1">Membrane</location>
        <topology evidence="1">Multi-pass membrane protein</topology>
    </subcellularLocation>
</comment>
<dbReference type="GO" id="GO:0015293">
    <property type="term" value="F:symporter activity"/>
    <property type="evidence" value="ECO:0007669"/>
    <property type="project" value="UniProtKB-KW"/>
</dbReference>
<keyword evidence="4" id="KW-0769">Symport</keyword>
<dbReference type="InterPro" id="IPR036259">
    <property type="entry name" value="MFS_trans_sf"/>
</dbReference>
<proteinExistence type="predicted"/>
<keyword evidence="6" id="KW-0472">Membrane</keyword>
<accession>A0A7R8ZWD9</accession>
<dbReference type="SUPFAM" id="SSF103473">
    <property type="entry name" value="MFS general substrate transporter"/>
    <property type="match status" value="1"/>
</dbReference>
<keyword evidence="2" id="KW-0813">Transport</keyword>
<organism evidence="7">
    <name type="scientific">Cyprideis torosa</name>
    <dbReference type="NCBI Taxonomy" id="163714"/>
    <lineage>
        <taxon>Eukaryota</taxon>
        <taxon>Metazoa</taxon>
        <taxon>Ecdysozoa</taxon>
        <taxon>Arthropoda</taxon>
        <taxon>Crustacea</taxon>
        <taxon>Oligostraca</taxon>
        <taxon>Ostracoda</taxon>
        <taxon>Podocopa</taxon>
        <taxon>Podocopida</taxon>
        <taxon>Cytherocopina</taxon>
        <taxon>Cytheroidea</taxon>
        <taxon>Cytherideidae</taxon>
        <taxon>Cyprideis</taxon>
    </lineage>
</organism>
<dbReference type="Pfam" id="PF07690">
    <property type="entry name" value="MFS_1"/>
    <property type="match status" value="1"/>
</dbReference>
<evidence type="ECO:0000313" key="7">
    <source>
        <dbReference type="EMBL" id="CAD7234206.1"/>
    </source>
</evidence>
<sequence length="446" mass="48823">MNWWGKCRKGPPKRAILVLMGHLAALFNYATRNNLNLAISVMVNRTAVRLMHQQPENDTSALSTLTVTPLVLNDTLEANQTTTTMLPHLKDGPFVWSSTVQTMLISSFYWGYLFTKAPGGWLCQKFGGKAVLGGCIGLSALLNLCVPLVVSWGYEWLIVLRVLLGIIQGPTYPAMSHLLGLWIPPLERSRANMIFKSGSTTGTVVVFMAGGFVISWWGWESIFYVTGLVTTLFVVVWWILIHDSPKDHPHISHKESSKVLDSLGNQDVDFRKLKTPWREILTSKAVWAIMIALLGSSWGLIVISTLLPTYMRTILGFDIKTTGVLSAVPHIIDLGAGFLVSALVDWIRKKEVVGITVLRKTVNTIAFFLSGLFLLILSLIAPNIKYVLLLLILTEVAGALNASGFGAISLDIAHNFAADISGFYGTTFTVIGIIAPQVSGAILDGE</sequence>
<dbReference type="AlphaFoldDB" id="A0A7R8ZWD9"/>
<evidence type="ECO:0000256" key="1">
    <source>
        <dbReference type="ARBA" id="ARBA00004141"/>
    </source>
</evidence>
<evidence type="ECO:0000256" key="4">
    <source>
        <dbReference type="ARBA" id="ARBA00022847"/>
    </source>
</evidence>
<name>A0A7R8ZWD9_9CRUS</name>
<reference evidence="7" key="1">
    <citation type="submission" date="2020-11" db="EMBL/GenBank/DDBJ databases">
        <authorList>
            <person name="Tran Van P."/>
        </authorList>
    </citation>
    <scope>NUCLEOTIDE SEQUENCE</scope>
</reference>
<feature type="non-terminal residue" evidence="7">
    <location>
        <position position="1"/>
    </location>
</feature>
<evidence type="ECO:0000256" key="5">
    <source>
        <dbReference type="ARBA" id="ARBA00022989"/>
    </source>
</evidence>
<gene>
    <name evidence="7" type="ORF">CTOB1V02_LOCUS12023</name>
</gene>
<dbReference type="PANTHER" id="PTHR11662:SF399">
    <property type="entry name" value="FI19708P1-RELATED"/>
    <property type="match status" value="1"/>
</dbReference>
<dbReference type="FunFam" id="1.20.1250.20:FF:000003">
    <property type="entry name" value="Solute carrier family 17 member 3"/>
    <property type="match status" value="1"/>
</dbReference>